<sequence>MSGRPSGRPFALGKRGLGRSCVRAYDPLARLGRPRGRRRGFDVNCLKVLLMSVLICAACRLFRRDGVVSPLALFLLLLAAAAVPARAADVPGSRDYPGISRYAGSEIIRYEVKAFDDYVLVTEPMKGRARQGLELKGQVFRITYRNPPNRTSLEVLENYRTALQAAGASEIFTCAHRACGGRDFNIAQVDPQNYTRMGDNYDDQRYLAARLQAPGKDVYVALFITRSQSGAAADKDRIFTQLHVIEVKSMDANMVVVDASRMADSIGKTGSVALYGILFDFNSAVIKPESKATLDEIASLLRKAPDLKLVVVGHTDNVGGMDSNMKLSQARAEAVRRALVEQYAIAAARLQAWGAGFMAPVASNRTDEGRAKNRRVELVEQ</sequence>
<reference evidence="6 7" key="4">
    <citation type="journal article" date="2009" name="Appl. Environ. Microbiol.">
        <title>Comparative genome-wide transcriptional profiling of Azorhizobium caulinodans ORS571 grown under free-living and symbiotic conditions.</title>
        <authorList>
            <person name="Tsukada S."/>
            <person name="Aono T."/>
            <person name="Akiba N."/>
            <person name="Lee KB."/>
            <person name="Liu CT."/>
            <person name="Toyazaki H."/>
            <person name="Oyaizu H."/>
        </authorList>
    </citation>
    <scope>NUCLEOTIDE SEQUENCE [LARGE SCALE GENOMIC DNA]</scope>
    <source>
        <strain evidence="7">ATCC 43989 / DSM 5975 / JCM 20966 / LMG 6465 / NBRC 14845 / NCIMB 13405 / ORS 571</strain>
    </source>
</reference>
<reference evidence="6 7" key="1">
    <citation type="journal article" date="2007" name="Appl. Environ. Microbiol.">
        <title>Rhizobial factors required for stem nodule maturation and maintenance in Sesbania rostrata-Azorhizobium caulinodans ORS571 symbiosis.</title>
        <authorList>
            <person name="Suzuki S."/>
            <person name="Aono T."/>
            <person name="Lee KB."/>
            <person name="Suzuki T."/>
            <person name="Liu CT."/>
            <person name="Miwa H."/>
            <person name="Wakao S."/>
            <person name="Iki T."/>
            <person name="Oyaizu H."/>
        </authorList>
    </citation>
    <scope>NUCLEOTIDE SEQUENCE [LARGE SCALE GENOMIC DNA]</scope>
    <source>
        <strain evidence="7">ATCC 43989 / DSM 5975 / JCM 20966 / LMG 6465 / NBRC 14845 / NCIMB 13405 / ORS 571</strain>
    </source>
</reference>
<dbReference type="eggNOG" id="COG2885">
    <property type="taxonomic scope" value="Bacteria"/>
</dbReference>
<organism evidence="6 7">
    <name type="scientific">Azorhizobium caulinodans (strain ATCC 43989 / DSM 5975 / JCM 20966 / LMG 6465 / NBRC 14845 / NCIMB 13405 / ORS 571)</name>
    <dbReference type="NCBI Taxonomy" id="438753"/>
    <lineage>
        <taxon>Bacteria</taxon>
        <taxon>Pseudomonadati</taxon>
        <taxon>Pseudomonadota</taxon>
        <taxon>Alphaproteobacteria</taxon>
        <taxon>Hyphomicrobiales</taxon>
        <taxon>Xanthobacteraceae</taxon>
        <taxon>Azorhizobium</taxon>
    </lineage>
</organism>
<evidence type="ECO:0000256" key="3">
    <source>
        <dbReference type="ARBA" id="ARBA00023237"/>
    </source>
</evidence>
<dbReference type="SUPFAM" id="SSF103088">
    <property type="entry name" value="OmpA-like"/>
    <property type="match status" value="1"/>
</dbReference>
<evidence type="ECO:0000256" key="2">
    <source>
        <dbReference type="ARBA" id="ARBA00023136"/>
    </source>
</evidence>
<dbReference type="HOGENOM" id="CLU_055761_0_0_5"/>
<accession>A8ILT2</accession>
<protein>
    <submittedName>
        <fullName evidence="6">Outer membrane protein</fullName>
    </submittedName>
</protein>
<evidence type="ECO:0000313" key="6">
    <source>
        <dbReference type="EMBL" id="BAF86409.1"/>
    </source>
</evidence>
<dbReference type="InterPro" id="IPR050330">
    <property type="entry name" value="Bact_OuterMem_StrucFunc"/>
</dbReference>
<dbReference type="Pfam" id="PF16234">
    <property type="entry name" value="DUF4892"/>
    <property type="match status" value="1"/>
</dbReference>
<dbReference type="Proteomes" id="UP000000270">
    <property type="component" value="Chromosome"/>
</dbReference>
<feature type="domain" description="OmpA-like" evidence="5">
    <location>
        <begin position="266"/>
        <end position="381"/>
    </location>
</feature>
<dbReference type="Gene3D" id="3.30.1330.60">
    <property type="entry name" value="OmpA-like domain"/>
    <property type="match status" value="1"/>
</dbReference>
<dbReference type="GO" id="GO:0009279">
    <property type="term" value="C:cell outer membrane"/>
    <property type="evidence" value="ECO:0007669"/>
    <property type="project" value="UniProtKB-SubCell"/>
</dbReference>
<keyword evidence="7" id="KW-1185">Reference proteome</keyword>
<dbReference type="InterPro" id="IPR006664">
    <property type="entry name" value="OMP_bac"/>
</dbReference>
<name>A8ILT2_AZOC5</name>
<evidence type="ECO:0000256" key="1">
    <source>
        <dbReference type="ARBA" id="ARBA00004442"/>
    </source>
</evidence>
<proteinExistence type="predicted"/>
<dbReference type="EMBL" id="AP009384">
    <property type="protein sequence ID" value="BAF86409.1"/>
    <property type="molecule type" value="Genomic_DNA"/>
</dbReference>
<gene>
    <name evidence="6" type="ordered locus">AZC_0411</name>
</gene>
<dbReference type="PANTHER" id="PTHR30329:SF21">
    <property type="entry name" value="LIPOPROTEIN YIAD-RELATED"/>
    <property type="match status" value="1"/>
</dbReference>
<evidence type="ECO:0000313" key="7">
    <source>
        <dbReference type="Proteomes" id="UP000000270"/>
    </source>
</evidence>
<dbReference type="STRING" id="438753.AZC_0411"/>
<dbReference type="InterPro" id="IPR032608">
    <property type="entry name" value="DUF4892"/>
</dbReference>
<dbReference type="KEGG" id="azc:AZC_0411"/>
<dbReference type="PROSITE" id="PS51123">
    <property type="entry name" value="OMPA_2"/>
    <property type="match status" value="1"/>
</dbReference>
<dbReference type="InterPro" id="IPR036737">
    <property type="entry name" value="OmpA-like_sf"/>
</dbReference>
<evidence type="ECO:0000259" key="5">
    <source>
        <dbReference type="PROSITE" id="PS51123"/>
    </source>
</evidence>
<dbReference type="PANTHER" id="PTHR30329">
    <property type="entry name" value="STATOR ELEMENT OF FLAGELLAR MOTOR COMPLEX"/>
    <property type="match status" value="1"/>
</dbReference>
<reference evidence="6 7" key="6">
    <citation type="journal article" date="2011" name="Appl. Environ. Microbiol.">
        <title>Involvement of the azorhizobial chromosome partition gene (parA) in the onset of bacteroid differentiation during Sesbania rostrata stem nodule development.</title>
        <authorList>
            <person name="Liu CT."/>
            <person name="Lee KB."/>
            <person name="Wang YS."/>
            <person name="Peng MH."/>
            <person name="Lee KT."/>
            <person name="Suzuki S."/>
            <person name="Suzuki T."/>
            <person name="Oyaizu H."/>
        </authorList>
    </citation>
    <scope>NUCLEOTIDE SEQUENCE [LARGE SCALE GENOMIC DNA]</scope>
    <source>
        <strain evidence="7">ATCC 43989 / DSM 5975 / JCM 20966 / LMG 6465 / NBRC 14845 / NCIMB 13405 / ORS 571</strain>
    </source>
</reference>
<evidence type="ECO:0000256" key="4">
    <source>
        <dbReference type="PROSITE-ProRule" id="PRU00473"/>
    </source>
</evidence>
<dbReference type="CDD" id="cd07185">
    <property type="entry name" value="OmpA_C-like"/>
    <property type="match status" value="1"/>
</dbReference>
<reference evidence="7" key="2">
    <citation type="submission" date="2007-04" db="EMBL/GenBank/DDBJ databases">
        <title>Complete genome sequence of the nitrogen-fixing bacterium Azorhizobium caulinodans ORS571.</title>
        <authorList>
            <person name="Lee K.B."/>
            <person name="Backer P.D."/>
            <person name="Aono T."/>
            <person name="Liu C.T."/>
            <person name="Suzuki S."/>
            <person name="Suzuki T."/>
            <person name="Kaneko T."/>
            <person name="Yamada M."/>
            <person name="Tabata S."/>
            <person name="Kupfer D.M."/>
            <person name="Najar F.Z."/>
            <person name="Wiley G.B."/>
            <person name="Roe B."/>
            <person name="Binnewies T."/>
            <person name="Ussery D."/>
            <person name="Vereecke D."/>
            <person name="Gevers D."/>
            <person name="Holsters M."/>
            <person name="Oyaizu H."/>
        </authorList>
    </citation>
    <scope>NUCLEOTIDE SEQUENCE [LARGE SCALE GENOMIC DNA]</scope>
    <source>
        <strain evidence="7">ATCC 43989 / DSM 5975 / JCM 20966 / LMG 6465 / NBRC 14845 / NCIMB 13405 / ORS 571</strain>
    </source>
</reference>
<comment type="subcellular location">
    <subcellularLocation>
        <location evidence="1">Cell outer membrane</location>
    </subcellularLocation>
</comment>
<dbReference type="AlphaFoldDB" id="A8ILT2"/>
<dbReference type="Pfam" id="PF00691">
    <property type="entry name" value="OmpA"/>
    <property type="match status" value="1"/>
</dbReference>
<keyword evidence="2 4" id="KW-0472">Membrane</keyword>
<reference evidence="6 7" key="3">
    <citation type="journal article" date="2008" name="BMC Genomics">
        <title>The genome of the versatile nitrogen fixer Azorhizobium caulinodans ORS571.</title>
        <authorList>
            <person name="Lee KB."/>
            <person name="Backer P.D."/>
            <person name="Aono T."/>
            <person name="Liu CT."/>
            <person name="Suzuki S."/>
            <person name="Suzuki T."/>
            <person name="Kaneko T."/>
            <person name="Yamada M."/>
            <person name="Tabata S."/>
            <person name="Kupfer D.M."/>
            <person name="Najar F.Z."/>
            <person name="Wiley G.B."/>
            <person name="Roe B."/>
            <person name="Binnewies T.T."/>
            <person name="Ussery D.W."/>
            <person name="D'Haeze W."/>
            <person name="Herder J.D."/>
            <person name="Gevers D."/>
            <person name="Vereecke D."/>
            <person name="Holsters M."/>
            <person name="Oyaizu H."/>
        </authorList>
    </citation>
    <scope>NUCLEOTIDE SEQUENCE [LARGE SCALE GENOMIC DNA]</scope>
    <source>
        <strain evidence="7">ATCC 43989 / DSM 5975 / JCM 20966 / LMG 6465 / NBRC 14845 / NCIMB 13405 / ORS 571</strain>
    </source>
</reference>
<keyword evidence="3" id="KW-0998">Cell outer membrane</keyword>
<dbReference type="PRINTS" id="PR01021">
    <property type="entry name" value="OMPADOMAIN"/>
</dbReference>
<dbReference type="InterPro" id="IPR006665">
    <property type="entry name" value="OmpA-like"/>
</dbReference>
<reference evidence="6 7" key="5">
    <citation type="journal article" date="2010" name="Appl. Environ. Microbiol.">
        <title>phrR-like gene praR of Azorhizobium caulinodans ORS571 is essential for symbiosis with Sesbania rostrata and is involved in expression of reb genes.</title>
        <authorList>
            <person name="Akiba N."/>
            <person name="Aono T."/>
            <person name="Toyazaki H."/>
            <person name="Sato S."/>
            <person name="Oyaizu H."/>
        </authorList>
    </citation>
    <scope>NUCLEOTIDE SEQUENCE [LARGE SCALE GENOMIC DNA]</scope>
    <source>
        <strain evidence="7">ATCC 43989 / DSM 5975 / JCM 20966 / LMG 6465 / NBRC 14845 / NCIMB 13405 / ORS 571</strain>
    </source>
</reference>